<name>A0A4P8EK77_9RHOB</name>
<evidence type="ECO:0000313" key="2">
    <source>
        <dbReference type="Proteomes" id="UP000298631"/>
    </source>
</evidence>
<organism evidence="1 2">
    <name type="scientific">Pseudorhodobacter turbinis</name>
    <dbReference type="NCBI Taxonomy" id="2500533"/>
    <lineage>
        <taxon>Bacteria</taxon>
        <taxon>Pseudomonadati</taxon>
        <taxon>Pseudomonadota</taxon>
        <taxon>Alphaproteobacteria</taxon>
        <taxon>Rhodobacterales</taxon>
        <taxon>Paracoccaceae</taxon>
        <taxon>Pseudorhodobacter</taxon>
    </lineage>
</organism>
<geneLocation type="plasmid" evidence="1 2">
    <name>unnamed1</name>
</geneLocation>
<keyword evidence="2" id="KW-1185">Reference proteome</keyword>
<sequence>MANAASRPPDRPRRSDCAAAIADITTAVRAERATPDAIIAPITIAGDIAIAGWTFGFEAARVFLRNGPEGWRAGLISNDSLLLPSTLVSLGMSRRDSTPFLAEVRAQEAALGPDFSARFDAFGRTAYPQAPPEASNNSAPR</sequence>
<dbReference type="EMBL" id="CP039965">
    <property type="protein sequence ID" value="QCO57610.1"/>
    <property type="molecule type" value="Genomic_DNA"/>
</dbReference>
<evidence type="ECO:0000313" key="1">
    <source>
        <dbReference type="EMBL" id="QCO57610.1"/>
    </source>
</evidence>
<reference evidence="1 2" key="1">
    <citation type="submission" date="2019-05" db="EMBL/GenBank/DDBJ databases">
        <title>Pseudorhodobacter turbinis sp. nov., isolated from the gut of the Korean turban shell.</title>
        <authorList>
            <person name="Jeong Y.-S."/>
            <person name="Kang W.-R."/>
            <person name="Bae J.-W."/>
        </authorList>
    </citation>
    <scope>NUCLEOTIDE SEQUENCE [LARGE SCALE GENOMIC DNA]</scope>
    <source>
        <strain evidence="1 2">S12M18</strain>
        <plasmid evidence="1 2">unnamed1</plasmid>
    </source>
</reference>
<gene>
    <name evidence="1" type="ORF">EOK75_18080</name>
</gene>
<dbReference type="KEGG" id="pseb:EOK75_18080"/>
<protein>
    <submittedName>
        <fullName evidence="1">Copper uptake system-associated protein</fullName>
    </submittedName>
</protein>
<proteinExistence type="predicted"/>
<dbReference type="Proteomes" id="UP000298631">
    <property type="component" value="Plasmid unnamed1"/>
</dbReference>
<accession>A0A4P8EK77</accession>
<keyword evidence="1" id="KW-0614">Plasmid</keyword>
<dbReference type="AlphaFoldDB" id="A0A4P8EK77"/>
<dbReference type="NCBIfam" id="NF033672">
    <property type="entry name" value="mbn_chaper_assoc"/>
    <property type="match status" value="1"/>
</dbReference>